<dbReference type="InterPro" id="IPR038418">
    <property type="entry name" value="6-PTP_synth/QueD_sf"/>
</dbReference>
<dbReference type="Pfam" id="PF01242">
    <property type="entry name" value="PTPS"/>
    <property type="match status" value="1"/>
</dbReference>
<dbReference type="GeneID" id="56135888"/>
<dbReference type="InterPro" id="IPR007115">
    <property type="entry name" value="6-PTP_synth/QueD"/>
</dbReference>
<name>A0A514CSH7_9CAUD</name>
<organism evidence="1 2">
    <name type="scientific">Achromobacter phage Motura</name>
    <dbReference type="NCBI Taxonomy" id="2591403"/>
    <lineage>
        <taxon>Viruses</taxon>
        <taxon>Duplodnaviria</taxon>
        <taxon>Heunggongvirae</taxon>
        <taxon>Uroviricota</taxon>
        <taxon>Caudoviricetes</taxon>
        <taxon>Moturavirus</taxon>
        <taxon>Moturavirus motura</taxon>
    </lineage>
</organism>
<evidence type="ECO:0008006" key="3">
    <source>
        <dbReference type="Google" id="ProtNLM"/>
    </source>
</evidence>
<accession>A0A514CSH7</accession>
<keyword evidence="2" id="KW-1185">Reference proteome</keyword>
<dbReference type="Proteomes" id="UP000320799">
    <property type="component" value="Segment"/>
</dbReference>
<dbReference type="Gene3D" id="3.30.479.10">
    <property type="entry name" value="6-pyruvoyl tetrahydropterin synthase/QueD"/>
    <property type="match status" value="1"/>
</dbReference>
<dbReference type="RefSeq" id="YP_009903612.1">
    <property type="nucleotide sequence ID" value="NC_049849.1"/>
</dbReference>
<sequence length="148" mass="17006">MVWQSTKTYGHEVGLSCAFRQWRAHSHCRFVHGYALAFKFVFETEELDSTNWAVDFGGLKSLKQMLQDTFDHKTVVAEDDPELEWFKEAEKRGILELVVLPHGGCEKFAEFTYEAAEQWLKDAGFSPRCRLVSVEVSEHGANSAIFKR</sequence>
<dbReference type="EMBL" id="MN094788">
    <property type="protein sequence ID" value="QDH83431.1"/>
    <property type="molecule type" value="Genomic_DNA"/>
</dbReference>
<reference evidence="1 2" key="1">
    <citation type="submission" date="2019-06" db="EMBL/GenBank/DDBJ databases">
        <authorList>
            <person name="Kincaid V.D."/>
            <person name="Fuller A."/>
            <person name="Hodges K."/>
            <person name="Bansal M."/>
            <person name="Essig J."/>
            <person name="Johnson A."/>
        </authorList>
    </citation>
    <scope>NUCLEOTIDE SEQUENCE [LARGE SCALE GENOMIC DNA]</scope>
</reference>
<evidence type="ECO:0000313" key="1">
    <source>
        <dbReference type="EMBL" id="QDH83431.1"/>
    </source>
</evidence>
<dbReference type="KEGG" id="vg:56135888"/>
<dbReference type="SUPFAM" id="SSF55620">
    <property type="entry name" value="Tetrahydrobiopterin biosynthesis enzymes-like"/>
    <property type="match status" value="1"/>
</dbReference>
<evidence type="ECO:0000313" key="2">
    <source>
        <dbReference type="Proteomes" id="UP000320799"/>
    </source>
</evidence>
<proteinExistence type="predicted"/>
<protein>
    <recommendedName>
        <fullName evidence="3">6-carboxy-5,6,7,8-tetrahydropterin synthase</fullName>
    </recommendedName>
</protein>